<dbReference type="EnsemblBacteria" id="AAR38921">
    <property type="protein sequence ID" value="AAR38921"/>
    <property type="gene ID" value="NEQ066"/>
</dbReference>
<evidence type="ECO:0000313" key="3">
    <source>
        <dbReference type="Proteomes" id="UP000000578"/>
    </source>
</evidence>
<reference evidence="2 3" key="1">
    <citation type="journal article" date="2003" name="Proc. Natl. Acad. Sci. U.S.A.">
        <title>The genome of Nanoarchaeum equitans: insights into early archaeal evolution and derived parasitism.</title>
        <authorList>
            <person name="Waters E."/>
            <person name="Hohn M.J."/>
            <person name="Ahel I."/>
            <person name="Graham D.E."/>
            <person name="Adams M.D."/>
            <person name="Barnstead M."/>
            <person name="Beeson K.Y."/>
            <person name="Bibbs L."/>
            <person name="Bolanos R."/>
            <person name="Keller M."/>
            <person name="Kretz K."/>
            <person name="Lin X."/>
            <person name="Mathur E."/>
            <person name="Ni J."/>
            <person name="Podar M."/>
            <person name="Richardson T."/>
            <person name="Sutton G.G."/>
            <person name="Simon M."/>
            <person name="Soll D."/>
            <person name="Stetter K.O."/>
            <person name="Short J.M."/>
            <person name="Noordewier M."/>
        </authorList>
    </citation>
    <scope>NUCLEOTIDE SEQUENCE [LARGE SCALE GENOMIC DNA]</scope>
    <source>
        <strain evidence="2 3">Kin4-M</strain>
    </source>
</reference>
<dbReference type="BioCyc" id="NEQU228908:GJB6-73-MONOMER"/>
<dbReference type="Proteomes" id="UP000000578">
    <property type="component" value="Chromosome"/>
</dbReference>
<accession>Q74N76</accession>
<dbReference type="AlphaFoldDB" id="Q74N76"/>
<feature type="transmembrane region" description="Helical" evidence="1">
    <location>
        <begin position="70"/>
        <end position="97"/>
    </location>
</feature>
<dbReference type="EMBL" id="AE017199">
    <property type="protein sequence ID" value="AAR38921.1"/>
    <property type="molecule type" value="Genomic_DNA"/>
</dbReference>
<protein>
    <submittedName>
        <fullName evidence="2">NEQ066</fullName>
    </submittedName>
</protein>
<sequence length="206" mass="24118">MVDLLAFLLYTITDIKKKVTISESVDLYIVTMLLYNIVTNNWFRIGLAIVTAILFYIATKAKLFAIGDYYLAIAYSFYSPIGINNIYGLYLYMWYVLVNINKIWLFLILFYKSILFRILITMLALFYYFKGTLKNKIIMVKPDYLEEGDIVEGTIVWDKVYKKPILNKKLLNKLKQTNISIPIRDGYPFAPYFLFSIIAKIFPPNP</sequence>
<dbReference type="KEGG" id="neq:NEQ066"/>
<feature type="transmembrane region" description="Helical" evidence="1">
    <location>
        <begin position="41"/>
        <end position="58"/>
    </location>
</feature>
<evidence type="ECO:0000256" key="1">
    <source>
        <dbReference type="SAM" id="Phobius"/>
    </source>
</evidence>
<proteinExistence type="predicted"/>
<evidence type="ECO:0000313" key="2">
    <source>
        <dbReference type="EMBL" id="AAR38921.1"/>
    </source>
</evidence>
<keyword evidence="3" id="KW-1185">Reference proteome</keyword>
<gene>
    <name evidence="2" type="ordered locus">NEQ066</name>
</gene>
<feature type="transmembrane region" description="Helical" evidence="1">
    <location>
        <begin position="103"/>
        <end position="129"/>
    </location>
</feature>
<dbReference type="HOGENOM" id="CLU_1329498_0_0_2"/>
<keyword evidence="1" id="KW-0472">Membrane</keyword>
<keyword evidence="1" id="KW-0812">Transmembrane</keyword>
<name>Q74N76_NANEQ</name>
<dbReference type="STRING" id="228908.NEQ066"/>
<keyword evidence="1" id="KW-1133">Transmembrane helix</keyword>
<organism evidence="2 3">
    <name type="scientific">Nanoarchaeum equitans (strain Kin4-M)</name>
    <dbReference type="NCBI Taxonomy" id="228908"/>
    <lineage>
        <taxon>Archaea</taxon>
        <taxon>Nanobdellota</taxon>
        <taxon>Candidatus Nanoarchaeia</taxon>
        <taxon>Nanoarchaeales</taxon>
        <taxon>Nanoarchaeaceae</taxon>
        <taxon>Nanoarchaeum</taxon>
    </lineage>
</organism>